<dbReference type="Proteomes" id="UP001056120">
    <property type="component" value="Linkage Group LG20"/>
</dbReference>
<evidence type="ECO:0000313" key="1">
    <source>
        <dbReference type="EMBL" id="KAI3741230.1"/>
    </source>
</evidence>
<reference evidence="1 2" key="2">
    <citation type="journal article" date="2022" name="Mol. Ecol. Resour.">
        <title>The genomes of chicory, endive, great burdock and yacon provide insights into Asteraceae paleo-polyploidization history and plant inulin production.</title>
        <authorList>
            <person name="Fan W."/>
            <person name="Wang S."/>
            <person name="Wang H."/>
            <person name="Wang A."/>
            <person name="Jiang F."/>
            <person name="Liu H."/>
            <person name="Zhao H."/>
            <person name="Xu D."/>
            <person name="Zhang Y."/>
        </authorList>
    </citation>
    <scope>NUCLEOTIDE SEQUENCE [LARGE SCALE GENOMIC DNA]</scope>
    <source>
        <strain evidence="2">cv. Yunnan</strain>
        <tissue evidence="1">Leaves</tissue>
    </source>
</reference>
<sequence length="257" mass="29070">MNFNYGYCLICRILELLKSKMSKLVGGKDPFDDPFFTDRHVGSRKEITFEELDNDGQDSVPNREVSVSKTPAHKSHGFRQFSEHQHAAANFSPPAPWVVCTARVRVASAKPYKRSPPSWLKISSQDVEENICKFARKGLTPSQIGVILRDSLGIAHVNSFTGSKILRILKAHGLAPEIPEDLIHRLARYYKKTKKLPPVWKYESTTASGRKRQMLVDGTFGVHSSVFIISTPQVPFPNLDQRQKLLLLYPLKKVRSN</sequence>
<accession>A0ACB9D463</accession>
<proteinExistence type="predicted"/>
<comment type="caution">
    <text evidence="1">The sequence shown here is derived from an EMBL/GenBank/DDBJ whole genome shotgun (WGS) entry which is preliminary data.</text>
</comment>
<name>A0ACB9D463_9ASTR</name>
<evidence type="ECO:0000313" key="2">
    <source>
        <dbReference type="Proteomes" id="UP001056120"/>
    </source>
</evidence>
<gene>
    <name evidence="1" type="ORF">L1987_58900</name>
</gene>
<protein>
    <submittedName>
        <fullName evidence="1">Uncharacterized protein</fullName>
    </submittedName>
</protein>
<dbReference type="EMBL" id="CM042037">
    <property type="protein sequence ID" value="KAI3741230.1"/>
    <property type="molecule type" value="Genomic_DNA"/>
</dbReference>
<reference evidence="2" key="1">
    <citation type="journal article" date="2022" name="Mol. Ecol. Resour.">
        <title>The genomes of chicory, endive, great burdock and yacon provide insights into Asteraceae palaeo-polyploidization history and plant inulin production.</title>
        <authorList>
            <person name="Fan W."/>
            <person name="Wang S."/>
            <person name="Wang H."/>
            <person name="Wang A."/>
            <person name="Jiang F."/>
            <person name="Liu H."/>
            <person name="Zhao H."/>
            <person name="Xu D."/>
            <person name="Zhang Y."/>
        </authorList>
    </citation>
    <scope>NUCLEOTIDE SEQUENCE [LARGE SCALE GENOMIC DNA]</scope>
    <source>
        <strain evidence="2">cv. Yunnan</strain>
    </source>
</reference>
<organism evidence="1 2">
    <name type="scientific">Smallanthus sonchifolius</name>
    <dbReference type="NCBI Taxonomy" id="185202"/>
    <lineage>
        <taxon>Eukaryota</taxon>
        <taxon>Viridiplantae</taxon>
        <taxon>Streptophyta</taxon>
        <taxon>Embryophyta</taxon>
        <taxon>Tracheophyta</taxon>
        <taxon>Spermatophyta</taxon>
        <taxon>Magnoliopsida</taxon>
        <taxon>eudicotyledons</taxon>
        <taxon>Gunneridae</taxon>
        <taxon>Pentapetalae</taxon>
        <taxon>asterids</taxon>
        <taxon>campanulids</taxon>
        <taxon>Asterales</taxon>
        <taxon>Asteraceae</taxon>
        <taxon>Asteroideae</taxon>
        <taxon>Heliantheae alliance</taxon>
        <taxon>Millerieae</taxon>
        <taxon>Smallanthus</taxon>
    </lineage>
</organism>
<keyword evidence="2" id="KW-1185">Reference proteome</keyword>